<proteinExistence type="predicted"/>
<dbReference type="SMART" id="SM00849">
    <property type="entry name" value="Lactamase_B"/>
    <property type="match status" value="1"/>
</dbReference>
<name>A0A0E4GCH1_9FIRM</name>
<dbReference type="Gene3D" id="3.60.15.10">
    <property type="entry name" value="Ribonuclease Z/Hydroxyacylglutathione hydrolase-like"/>
    <property type="match status" value="1"/>
</dbReference>
<dbReference type="PANTHER" id="PTHR42951">
    <property type="entry name" value="METALLO-BETA-LACTAMASE DOMAIN-CONTAINING"/>
    <property type="match status" value="1"/>
</dbReference>
<dbReference type="Proteomes" id="UP000045545">
    <property type="component" value="Unassembled WGS sequence"/>
</dbReference>
<dbReference type="SUPFAM" id="SSF56281">
    <property type="entry name" value="Metallo-hydrolase/oxidoreductase"/>
    <property type="match status" value="1"/>
</dbReference>
<accession>A0A0E4GCH1</accession>
<dbReference type="OrthoDB" id="11380at2"/>
<dbReference type="AlphaFoldDB" id="A0A0E4GCH1"/>
<gene>
    <name evidence="2" type="ORF">1907</name>
</gene>
<dbReference type="InterPro" id="IPR050855">
    <property type="entry name" value="NDM-1-like"/>
</dbReference>
<keyword evidence="3" id="KW-1185">Reference proteome</keyword>
<dbReference type="STRING" id="690567.1907"/>
<dbReference type="RefSeq" id="WP_046498168.1">
    <property type="nucleotide sequence ID" value="NZ_CGIH01000031.1"/>
</dbReference>
<evidence type="ECO:0000313" key="2">
    <source>
        <dbReference type="EMBL" id="CFX80550.1"/>
    </source>
</evidence>
<dbReference type="InterPro" id="IPR036866">
    <property type="entry name" value="RibonucZ/Hydroxyglut_hydro"/>
</dbReference>
<reference evidence="2 3" key="1">
    <citation type="submission" date="2015-03" db="EMBL/GenBank/DDBJ databases">
        <authorList>
            <person name="Murphy D."/>
        </authorList>
    </citation>
    <scope>NUCLEOTIDE SEQUENCE [LARGE SCALE GENOMIC DNA]</scope>
    <source>
        <strain evidence="2 3">OL-4</strain>
    </source>
</reference>
<protein>
    <submittedName>
        <fullName evidence="2">Beta-lactamase-like</fullName>
    </submittedName>
</protein>
<evidence type="ECO:0000259" key="1">
    <source>
        <dbReference type="SMART" id="SM00849"/>
    </source>
</evidence>
<evidence type="ECO:0000313" key="3">
    <source>
        <dbReference type="Proteomes" id="UP000045545"/>
    </source>
</evidence>
<dbReference type="EMBL" id="CGIH01000031">
    <property type="protein sequence ID" value="CFX80550.1"/>
    <property type="molecule type" value="Genomic_DNA"/>
</dbReference>
<dbReference type="Pfam" id="PF00753">
    <property type="entry name" value="Lactamase_B"/>
    <property type="match status" value="1"/>
</dbReference>
<dbReference type="InterPro" id="IPR001279">
    <property type="entry name" value="Metallo-B-lactamas"/>
</dbReference>
<sequence length="260" mass="29864">MLKSLQYKDITIGQGACSLLGMQIIIYLYVVDGLLIDCGAKKLKREGSRFFLEQQIEQVALSHLHEDHSGMAAWLQKEMGVPVYLHEMALPDAREKGKYPFYRHLMWGNRPRFAPEPIPDVIKTEKYSFDIIDSPGHTKYHKVLHEKNQGWLFSGDLFVTPKPLVALYEEDMQDTIASLQKLLQLDFDTVFCAHKGVVENGKDALQQKLDFLLNLQLKVEELRQQGLTDQDIDRKLYPEIPLITKVSKGQWSSYNIVSTI</sequence>
<organism evidence="2 3">
    <name type="scientific">Syntrophomonas zehnderi OL-4</name>
    <dbReference type="NCBI Taxonomy" id="690567"/>
    <lineage>
        <taxon>Bacteria</taxon>
        <taxon>Bacillati</taxon>
        <taxon>Bacillota</taxon>
        <taxon>Clostridia</taxon>
        <taxon>Eubacteriales</taxon>
        <taxon>Syntrophomonadaceae</taxon>
        <taxon>Syntrophomonas</taxon>
    </lineage>
</organism>
<feature type="domain" description="Metallo-beta-lactamase" evidence="1">
    <location>
        <begin position="25"/>
        <end position="194"/>
    </location>
</feature>